<name>A0A6I9UN35_SESIN</name>
<dbReference type="Pfam" id="PF24068">
    <property type="entry name" value="TPD1_C"/>
    <property type="match status" value="1"/>
</dbReference>
<sequence length="211" mass="22646">MGVKGLILRMKNLKSSEGGWKACMVKGFAFVFMLLLVVGIYGALEPVDYEGGSHEELLLSNINHHHHHHTPTARKLLITSKQDDIGEGGGGNDNDGGDGSMNRIGTGTGQCSKDSILVFQGATSPLPNGIPTYTVEIQNVCVSESSCSISDIHLSCGWFSSARLINPSIFKRIGYDDCLVNDGEPLNPGESLSFQYANTFMYPLSVSSVSC</sequence>
<keyword evidence="4" id="KW-1185">Reference proteome</keyword>
<reference evidence="5" key="1">
    <citation type="submission" date="2025-08" db="UniProtKB">
        <authorList>
            <consortium name="RefSeq"/>
        </authorList>
    </citation>
    <scope>IDENTIFICATION</scope>
</reference>
<keyword evidence="3" id="KW-0812">Transmembrane</keyword>
<dbReference type="GeneID" id="105175242"/>
<dbReference type="Proteomes" id="UP000504604">
    <property type="component" value="Linkage group LG12"/>
</dbReference>
<feature type="region of interest" description="Disordered" evidence="2">
    <location>
        <begin position="84"/>
        <end position="105"/>
    </location>
</feature>
<gene>
    <name evidence="5" type="primary">LOC105175242</name>
</gene>
<dbReference type="FunCoup" id="A0A6I9UN35">
    <property type="interactions" value="2"/>
</dbReference>
<accession>A0A6I9UN35</accession>
<keyword evidence="1" id="KW-0732">Signal</keyword>
<evidence type="ECO:0000256" key="2">
    <source>
        <dbReference type="SAM" id="MobiDB-lite"/>
    </source>
</evidence>
<proteinExistence type="predicted"/>
<feature type="compositionally biased region" description="Gly residues" evidence="2">
    <location>
        <begin position="87"/>
        <end position="99"/>
    </location>
</feature>
<evidence type="ECO:0000313" key="4">
    <source>
        <dbReference type="Proteomes" id="UP000504604"/>
    </source>
</evidence>
<dbReference type="AlphaFoldDB" id="A0A6I9UN35"/>
<dbReference type="InParanoid" id="A0A6I9UN35"/>
<dbReference type="RefSeq" id="XP_011095925.1">
    <property type="nucleotide sequence ID" value="XM_011097623.2"/>
</dbReference>
<evidence type="ECO:0000256" key="1">
    <source>
        <dbReference type="ARBA" id="ARBA00022729"/>
    </source>
</evidence>
<keyword evidence="3" id="KW-0472">Membrane</keyword>
<feature type="transmembrane region" description="Helical" evidence="3">
    <location>
        <begin position="20"/>
        <end position="44"/>
    </location>
</feature>
<dbReference type="GO" id="GO:0001709">
    <property type="term" value="P:cell fate determination"/>
    <property type="evidence" value="ECO:0007669"/>
    <property type="project" value="TreeGrafter"/>
</dbReference>
<evidence type="ECO:0000256" key="3">
    <source>
        <dbReference type="SAM" id="Phobius"/>
    </source>
</evidence>
<dbReference type="KEGG" id="sind:105175242"/>
<dbReference type="InterPro" id="IPR040361">
    <property type="entry name" value="TPD1"/>
</dbReference>
<dbReference type="OrthoDB" id="1572689at2759"/>
<organism evidence="4 5">
    <name type="scientific">Sesamum indicum</name>
    <name type="common">Oriental sesame</name>
    <name type="synonym">Sesamum orientale</name>
    <dbReference type="NCBI Taxonomy" id="4182"/>
    <lineage>
        <taxon>Eukaryota</taxon>
        <taxon>Viridiplantae</taxon>
        <taxon>Streptophyta</taxon>
        <taxon>Embryophyta</taxon>
        <taxon>Tracheophyta</taxon>
        <taxon>Spermatophyta</taxon>
        <taxon>Magnoliopsida</taxon>
        <taxon>eudicotyledons</taxon>
        <taxon>Gunneridae</taxon>
        <taxon>Pentapetalae</taxon>
        <taxon>asterids</taxon>
        <taxon>lamiids</taxon>
        <taxon>Lamiales</taxon>
        <taxon>Pedaliaceae</taxon>
        <taxon>Sesamum</taxon>
    </lineage>
</organism>
<keyword evidence="3" id="KW-1133">Transmembrane helix</keyword>
<dbReference type="PANTHER" id="PTHR33184">
    <property type="entry name" value="PROTEIN TAPETUM DETERMINANT 1-LIKE-RELATED"/>
    <property type="match status" value="1"/>
</dbReference>
<protein>
    <submittedName>
        <fullName evidence="5">TPD1 protein homolog 1 isoform X1</fullName>
    </submittedName>
</protein>
<evidence type="ECO:0000313" key="5">
    <source>
        <dbReference type="RefSeq" id="XP_011095925.1"/>
    </source>
</evidence>
<dbReference type="PANTHER" id="PTHR33184:SF67">
    <property type="entry name" value="PROTEIN TAPETUM DETERMINANT 1"/>
    <property type="match status" value="1"/>
</dbReference>